<keyword evidence="4" id="KW-0804">Transcription</keyword>
<dbReference type="InterPro" id="IPR013325">
    <property type="entry name" value="RNA_pol_sigma_r2"/>
</dbReference>
<dbReference type="RefSeq" id="WP_338195638.1">
    <property type="nucleotide sequence ID" value="NZ_AP027268.1"/>
</dbReference>
<keyword evidence="3" id="KW-0731">Sigma factor</keyword>
<comment type="similarity">
    <text evidence="1">Belongs to the sigma-70 factor family. ECF subfamily.</text>
</comment>
<dbReference type="InterPro" id="IPR013249">
    <property type="entry name" value="RNA_pol_sigma70_r4_t2"/>
</dbReference>
<accession>A0AA48KJT5</accession>
<dbReference type="NCBIfam" id="TIGR02937">
    <property type="entry name" value="sigma70-ECF"/>
    <property type="match status" value="1"/>
</dbReference>
<dbReference type="PANTHER" id="PTHR43133:SF62">
    <property type="entry name" value="RNA POLYMERASE SIGMA FACTOR SIGZ"/>
    <property type="match status" value="1"/>
</dbReference>
<proteinExistence type="inferred from homology"/>
<dbReference type="PANTHER" id="PTHR43133">
    <property type="entry name" value="RNA POLYMERASE ECF-TYPE SIGMA FACTO"/>
    <property type="match status" value="1"/>
</dbReference>
<keyword evidence="8" id="KW-1185">Reference proteome</keyword>
<reference evidence="7 8" key="1">
    <citation type="submission" date="2023-01" db="EMBL/GenBank/DDBJ databases">
        <title>Complete genome sequence of Muricauda aquimarina strain IFOP_LL357.</title>
        <authorList>
            <person name="Gajardo G."/>
            <person name="Ueki S."/>
            <person name="Maruyama F."/>
        </authorList>
    </citation>
    <scope>NUCLEOTIDE SEQUENCE [LARGE SCALE GENOMIC DNA]</scope>
    <source>
        <strain evidence="7 8">IFOP_LL357</strain>
    </source>
</reference>
<dbReference type="AlphaFoldDB" id="A0AA48KJT5"/>
<dbReference type="EMBL" id="AP027268">
    <property type="protein sequence ID" value="BDW91217.1"/>
    <property type="molecule type" value="Genomic_DNA"/>
</dbReference>
<protein>
    <submittedName>
        <fullName evidence="7">ECF RNA polymerase sigma factor SigM</fullName>
    </submittedName>
</protein>
<dbReference type="InterPro" id="IPR014284">
    <property type="entry name" value="RNA_pol_sigma-70_dom"/>
</dbReference>
<dbReference type="Pfam" id="PF04542">
    <property type="entry name" value="Sigma70_r2"/>
    <property type="match status" value="1"/>
</dbReference>
<dbReference type="SUPFAM" id="SSF88946">
    <property type="entry name" value="Sigma2 domain of RNA polymerase sigma factors"/>
    <property type="match status" value="1"/>
</dbReference>
<dbReference type="InterPro" id="IPR013324">
    <property type="entry name" value="RNA_pol_sigma_r3/r4-like"/>
</dbReference>
<dbReference type="InterPro" id="IPR036388">
    <property type="entry name" value="WH-like_DNA-bd_sf"/>
</dbReference>
<evidence type="ECO:0000313" key="8">
    <source>
        <dbReference type="Proteomes" id="UP001330184"/>
    </source>
</evidence>
<evidence type="ECO:0000259" key="5">
    <source>
        <dbReference type="Pfam" id="PF04542"/>
    </source>
</evidence>
<dbReference type="InterPro" id="IPR007627">
    <property type="entry name" value="RNA_pol_sigma70_r2"/>
</dbReference>
<dbReference type="GO" id="GO:0006352">
    <property type="term" value="P:DNA-templated transcription initiation"/>
    <property type="evidence" value="ECO:0007669"/>
    <property type="project" value="InterPro"/>
</dbReference>
<evidence type="ECO:0000256" key="1">
    <source>
        <dbReference type="ARBA" id="ARBA00010641"/>
    </source>
</evidence>
<organism evidence="7 8">
    <name type="scientific">Flagellimonas marinaquae</name>
    <dbReference type="NCBI Taxonomy" id="254955"/>
    <lineage>
        <taxon>Bacteria</taxon>
        <taxon>Pseudomonadati</taxon>
        <taxon>Bacteroidota</taxon>
        <taxon>Flavobacteriia</taxon>
        <taxon>Flavobacteriales</taxon>
        <taxon>Flavobacteriaceae</taxon>
        <taxon>Flagellimonas</taxon>
    </lineage>
</organism>
<dbReference type="CDD" id="cd06171">
    <property type="entry name" value="Sigma70_r4"/>
    <property type="match status" value="1"/>
</dbReference>
<evidence type="ECO:0000256" key="3">
    <source>
        <dbReference type="ARBA" id="ARBA00023082"/>
    </source>
</evidence>
<name>A0AA48KJT5_9FLAO</name>
<dbReference type="Proteomes" id="UP001330184">
    <property type="component" value="Chromosome"/>
</dbReference>
<feature type="domain" description="RNA polymerase sigma factor 70 region 4 type 2" evidence="6">
    <location>
        <begin position="95"/>
        <end position="147"/>
    </location>
</feature>
<dbReference type="GO" id="GO:0016987">
    <property type="term" value="F:sigma factor activity"/>
    <property type="evidence" value="ECO:0007669"/>
    <property type="project" value="UniProtKB-KW"/>
</dbReference>
<gene>
    <name evidence="7" type="primary">sigM</name>
    <name evidence="7" type="ORF">MACH07_00490</name>
</gene>
<sequence length="179" mass="20861">MTTTQIWETYSEDIKRFILSKTKDETVANDILQDTFIKVHTKLHTLKDSNKLKSWLFSVARYTLMDYLKTSKVKIEFNDFDTEDVPETHEHTEKDCLRGILVNLPKKYREPIFLADIMGLKQKEVAKKLSLPLPTVKSQIQRGRQKIAEGFMDCCGYEMSEQGYLVGQLQDKEDCKICK</sequence>
<dbReference type="Gene3D" id="1.10.10.10">
    <property type="entry name" value="Winged helix-like DNA-binding domain superfamily/Winged helix DNA-binding domain"/>
    <property type="match status" value="1"/>
</dbReference>
<feature type="domain" description="RNA polymerase sigma-70 region 2" evidence="5">
    <location>
        <begin position="7"/>
        <end position="70"/>
    </location>
</feature>
<evidence type="ECO:0000259" key="6">
    <source>
        <dbReference type="Pfam" id="PF08281"/>
    </source>
</evidence>
<evidence type="ECO:0000256" key="2">
    <source>
        <dbReference type="ARBA" id="ARBA00023015"/>
    </source>
</evidence>
<dbReference type="Pfam" id="PF08281">
    <property type="entry name" value="Sigma70_r4_2"/>
    <property type="match status" value="1"/>
</dbReference>
<keyword evidence="2" id="KW-0805">Transcription regulation</keyword>
<dbReference type="GO" id="GO:0003677">
    <property type="term" value="F:DNA binding"/>
    <property type="evidence" value="ECO:0007669"/>
    <property type="project" value="InterPro"/>
</dbReference>
<dbReference type="SUPFAM" id="SSF88659">
    <property type="entry name" value="Sigma3 and sigma4 domains of RNA polymerase sigma factors"/>
    <property type="match status" value="1"/>
</dbReference>
<evidence type="ECO:0000313" key="7">
    <source>
        <dbReference type="EMBL" id="BDW91217.1"/>
    </source>
</evidence>
<evidence type="ECO:0000256" key="4">
    <source>
        <dbReference type="ARBA" id="ARBA00023163"/>
    </source>
</evidence>
<dbReference type="Gene3D" id="1.10.1740.10">
    <property type="match status" value="1"/>
</dbReference>
<dbReference type="InterPro" id="IPR039425">
    <property type="entry name" value="RNA_pol_sigma-70-like"/>
</dbReference>